<evidence type="ECO:0000313" key="2">
    <source>
        <dbReference type="Proteomes" id="UP000276223"/>
    </source>
</evidence>
<protein>
    <submittedName>
        <fullName evidence="1">Uncharacterized protein</fullName>
    </submittedName>
</protein>
<organism evidence="1 2">
    <name type="scientific">Desulfosoma caldarium</name>
    <dbReference type="NCBI Taxonomy" id="610254"/>
    <lineage>
        <taxon>Bacteria</taxon>
        <taxon>Pseudomonadati</taxon>
        <taxon>Thermodesulfobacteriota</taxon>
        <taxon>Syntrophobacteria</taxon>
        <taxon>Syntrophobacterales</taxon>
        <taxon>Syntrophobacteraceae</taxon>
        <taxon>Desulfosoma</taxon>
    </lineage>
</organism>
<comment type="caution">
    <text evidence="1">The sequence shown here is derived from an EMBL/GenBank/DDBJ whole genome shotgun (WGS) entry which is preliminary data.</text>
</comment>
<proteinExistence type="predicted"/>
<gene>
    <name evidence="1" type="ORF">EDC27_0748</name>
</gene>
<dbReference type="AlphaFoldDB" id="A0A3N1VHS2"/>
<accession>A0A3N1VHS2</accession>
<evidence type="ECO:0000313" key="1">
    <source>
        <dbReference type="EMBL" id="ROR01569.1"/>
    </source>
</evidence>
<dbReference type="RefSeq" id="WP_123289283.1">
    <property type="nucleotide sequence ID" value="NZ_RJVA01000010.1"/>
</dbReference>
<dbReference type="OrthoDB" id="5512067at2"/>
<dbReference type="Proteomes" id="UP000276223">
    <property type="component" value="Unassembled WGS sequence"/>
</dbReference>
<name>A0A3N1VHS2_9BACT</name>
<sequence>MADDNLQQVSFVALAPFLRDDSRVLTLGVRPTLGDYSTEERRLLREARCVLFPTVRFADVLEAGGCRCFPSAATYRYQRWRPQQWILAAFLNLPRVQARVGYGKKVKRDVPLRFSLPFRVAGPHSHKDPVVLVKSWREWHAAAASLKDPWMVMDWAPYRWRDEVWVACSMVVARRTGIWNGVDEPLWLPWVAVFQTDPEEELLRFSLKVCQTAHIDEAVVCWGRLDGSPKVFFEGLQRPPPFMQHKGERRDRHRIAFWALLQSMPHVFKTPFLRPRRGVVRRTLTS</sequence>
<dbReference type="EMBL" id="RJVA01000010">
    <property type="protein sequence ID" value="ROR01569.1"/>
    <property type="molecule type" value="Genomic_DNA"/>
</dbReference>
<reference evidence="1 2" key="1">
    <citation type="submission" date="2018-11" db="EMBL/GenBank/DDBJ databases">
        <title>Genomic Encyclopedia of Type Strains, Phase IV (KMG-IV): sequencing the most valuable type-strain genomes for metagenomic binning, comparative biology and taxonomic classification.</title>
        <authorList>
            <person name="Goeker M."/>
        </authorList>
    </citation>
    <scope>NUCLEOTIDE SEQUENCE [LARGE SCALE GENOMIC DNA]</scope>
    <source>
        <strain evidence="1 2">DSM 22027</strain>
    </source>
</reference>
<keyword evidence="2" id="KW-1185">Reference proteome</keyword>